<name>A0ACA9NT18_9GLOM</name>
<comment type="caution">
    <text evidence="1">The sequence shown here is derived from an EMBL/GenBank/DDBJ whole genome shotgun (WGS) entry which is preliminary data.</text>
</comment>
<accession>A0ACA9NT18</accession>
<sequence length="369" mass="40461">MAVGGVSSPVDHIAQEHDSLWSETGLDRTPTLLHITKNPKEAETIDNGAVVVNKEVVQSTIHPHRPRFSKNRKGCSIRNCTADSPFVINISTTNVYCTLLSNLHDHLAPPSPTGRTRALEQMTQCVDPPAAPPLAIGSHQKVGKWFTPGSLMGFARHVECTDELAIRQCLRRRGVRPTPFRNQRYWHEIIGKEKGVKAGALGGRPLTGYIKSSSERHPLHSQRISLDSNYYSDPFYTHDNERTPATRSIHPDGPRPPHRVLPLHPPRPSEKAEAERALAALYQPTYGSASAQEHNNRVLGGYRATLANPNVSDAAKAHARAMLEQAGADLRTQKERNLQDGASGKGSSKSPDAHLARQLGGYKSALKSE</sequence>
<dbReference type="EMBL" id="CAJVPT010025074">
    <property type="protein sequence ID" value="CAG8673438.1"/>
    <property type="molecule type" value="Genomic_DNA"/>
</dbReference>
<reference evidence="1" key="1">
    <citation type="submission" date="2021-06" db="EMBL/GenBank/DDBJ databases">
        <authorList>
            <person name="Kallberg Y."/>
            <person name="Tangrot J."/>
            <person name="Rosling A."/>
        </authorList>
    </citation>
    <scope>NUCLEOTIDE SEQUENCE</scope>
    <source>
        <strain evidence="1">CL356</strain>
    </source>
</reference>
<protein>
    <submittedName>
        <fullName evidence="1">3734_t:CDS:1</fullName>
    </submittedName>
</protein>
<organism evidence="1 2">
    <name type="scientific">Acaulospora colombiana</name>
    <dbReference type="NCBI Taxonomy" id="27376"/>
    <lineage>
        <taxon>Eukaryota</taxon>
        <taxon>Fungi</taxon>
        <taxon>Fungi incertae sedis</taxon>
        <taxon>Mucoromycota</taxon>
        <taxon>Glomeromycotina</taxon>
        <taxon>Glomeromycetes</taxon>
        <taxon>Diversisporales</taxon>
        <taxon>Acaulosporaceae</taxon>
        <taxon>Acaulospora</taxon>
    </lineage>
</organism>
<proteinExistence type="predicted"/>
<dbReference type="Proteomes" id="UP000789525">
    <property type="component" value="Unassembled WGS sequence"/>
</dbReference>
<gene>
    <name evidence="1" type="ORF">ACOLOM_LOCUS9042</name>
</gene>
<keyword evidence="2" id="KW-1185">Reference proteome</keyword>
<evidence type="ECO:0000313" key="1">
    <source>
        <dbReference type="EMBL" id="CAG8673438.1"/>
    </source>
</evidence>
<evidence type="ECO:0000313" key="2">
    <source>
        <dbReference type="Proteomes" id="UP000789525"/>
    </source>
</evidence>